<dbReference type="PANTHER" id="PTHR44154:SF1">
    <property type="entry name" value="QUINONE OXIDOREDUCTASE"/>
    <property type="match status" value="1"/>
</dbReference>
<protein>
    <submittedName>
        <fullName evidence="3">Zinc-binding dehydrogenase</fullName>
    </submittedName>
</protein>
<dbReference type="AlphaFoldDB" id="A0A558ANT3"/>
<dbReference type="InterPro" id="IPR036291">
    <property type="entry name" value="NAD(P)-bd_dom_sf"/>
</dbReference>
<evidence type="ECO:0000313" key="4">
    <source>
        <dbReference type="Proteomes" id="UP000318578"/>
    </source>
</evidence>
<dbReference type="SMART" id="SM00829">
    <property type="entry name" value="PKS_ER"/>
    <property type="match status" value="1"/>
</dbReference>
<dbReference type="SUPFAM" id="SSF51735">
    <property type="entry name" value="NAD(P)-binding Rossmann-fold domains"/>
    <property type="match status" value="1"/>
</dbReference>
<reference evidence="3 4" key="1">
    <citation type="submission" date="2019-07" db="EMBL/GenBank/DDBJ databases">
        <title>New species of Amycolatopsis and Streptomyces.</title>
        <authorList>
            <person name="Duangmal K."/>
            <person name="Teo W.F.A."/>
            <person name="Lipun K."/>
        </authorList>
    </citation>
    <scope>NUCLEOTIDE SEQUENCE [LARGE SCALE GENOMIC DNA]</scope>
    <source>
        <strain evidence="3 4">JCM 30562</strain>
    </source>
</reference>
<organism evidence="3 4">
    <name type="scientific">Amycolatopsis acidiphila</name>
    <dbReference type="NCBI Taxonomy" id="715473"/>
    <lineage>
        <taxon>Bacteria</taxon>
        <taxon>Bacillati</taxon>
        <taxon>Actinomycetota</taxon>
        <taxon>Actinomycetes</taxon>
        <taxon>Pseudonocardiales</taxon>
        <taxon>Pseudonocardiaceae</taxon>
        <taxon>Amycolatopsis</taxon>
    </lineage>
</organism>
<accession>A0A558ANT3</accession>
<dbReference type="SUPFAM" id="SSF50129">
    <property type="entry name" value="GroES-like"/>
    <property type="match status" value="1"/>
</dbReference>
<dbReference type="Gene3D" id="3.90.180.10">
    <property type="entry name" value="Medium-chain alcohol dehydrogenases, catalytic domain"/>
    <property type="match status" value="1"/>
</dbReference>
<dbReference type="InterPro" id="IPR011032">
    <property type="entry name" value="GroES-like_sf"/>
</dbReference>
<dbReference type="GO" id="GO:0016491">
    <property type="term" value="F:oxidoreductase activity"/>
    <property type="evidence" value="ECO:0007669"/>
    <property type="project" value="InterPro"/>
</dbReference>
<evidence type="ECO:0000313" key="3">
    <source>
        <dbReference type="EMBL" id="TVT25922.1"/>
    </source>
</evidence>
<dbReference type="InterPro" id="IPR013154">
    <property type="entry name" value="ADH-like_N"/>
</dbReference>
<keyword evidence="1" id="KW-0521">NADP</keyword>
<sequence length="348" mass="37055">MTVMRAAMLRAPGPPEQFEVTEVEIPRFGRDEVLVQVRACGVSSRDVVERNGTYRRDVTFPLVIGLEISGTVVECGQDVPDLRPGDHVCSKAFSSCGQCRLCRTGRETTCSRRRPVRGGYAEYVVLPWDALVRVPSGLPFEETCGLGPAGGVALNAVRDVARVTVGETVLITGATGGVGWMALQIARLSGARVIAATRDPDRRSSLLEAGADEVIVIDGPDFSPQVRTLTDGEGVDVVVDTVGSPVFGSCFNSLAVHGRYALVGQLLGEEISINPARIFFKRASLLGVGSVSRAQLADVVDLAARGQIRPRIACTLPLDDVVRAHHLVERSALFGRVVLAPSPSASTE</sequence>
<gene>
    <name evidence="3" type="ORF">FNH06_00335</name>
</gene>
<proteinExistence type="predicted"/>
<dbReference type="EMBL" id="VJZA01000001">
    <property type="protein sequence ID" value="TVT25922.1"/>
    <property type="molecule type" value="Genomic_DNA"/>
</dbReference>
<dbReference type="InterPro" id="IPR051603">
    <property type="entry name" value="Zinc-ADH_QOR/CCCR"/>
</dbReference>
<evidence type="ECO:0000259" key="2">
    <source>
        <dbReference type="SMART" id="SM00829"/>
    </source>
</evidence>
<dbReference type="Proteomes" id="UP000318578">
    <property type="component" value="Unassembled WGS sequence"/>
</dbReference>
<keyword evidence="4" id="KW-1185">Reference proteome</keyword>
<dbReference type="InterPro" id="IPR013149">
    <property type="entry name" value="ADH-like_C"/>
</dbReference>
<dbReference type="Pfam" id="PF08240">
    <property type="entry name" value="ADH_N"/>
    <property type="match status" value="1"/>
</dbReference>
<comment type="caution">
    <text evidence="3">The sequence shown here is derived from an EMBL/GenBank/DDBJ whole genome shotgun (WGS) entry which is preliminary data.</text>
</comment>
<dbReference type="OrthoDB" id="3567264at2"/>
<name>A0A558ANT3_9PSEU</name>
<evidence type="ECO:0000256" key="1">
    <source>
        <dbReference type="ARBA" id="ARBA00022857"/>
    </source>
</evidence>
<feature type="domain" description="Enoyl reductase (ER)" evidence="2">
    <location>
        <begin position="13"/>
        <end position="339"/>
    </location>
</feature>
<dbReference type="InterPro" id="IPR020843">
    <property type="entry name" value="ER"/>
</dbReference>
<dbReference type="Pfam" id="PF00107">
    <property type="entry name" value="ADH_zinc_N"/>
    <property type="match status" value="1"/>
</dbReference>
<dbReference type="PANTHER" id="PTHR44154">
    <property type="entry name" value="QUINONE OXIDOREDUCTASE"/>
    <property type="match status" value="1"/>
</dbReference>